<reference evidence="1 2" key="1">
    <citation type="submission" date="2019-07" db="EMBL/GenBank/DDBJ databases">
        <title>Genome sequence of 2 isolates from Red Sea Mangroves.</title>
        <authorList>
            <person name="Sefrji F."/>
            <person name="Michoud G."/>
            <person name="Merlino G."/>
            <person name="Daffonchio D."/>
        </authorList>
    </citation>
    <scope>NUCLEOTIDE SEQUENCE [LARGE SCALE GENOMIC DNA]</scope>
    <source>
        <strain evidence="1 2">R1DC41</strain>
    </source>
</reference>
<protein>
    <recommendedName>
        <fullName evidence="3">Lipoprotein</fullName>
    </recommendedName>
</protein>
<dbReference type="PROSITE" id="PS51257">
    <property type="entry name" value="PROKAR_LIPOPROTEIN"/>
    <property type="match status" value="1"/>
</dbReference>
<dbReference type="EMBL" id="CP049742">
    <property type="protein sequence ID" value="QPC48153.1"/>
    <property type="molecule type" value="Genomic_DNA"/>
</dbReference>
<dbReference type="RefSeq" id="WP_239672836.1">
    <property type="nucleotide sequence ID" value="NZ_CP049742.1"/>
</dbReference>
<keyword evidence="2" id="KW-1185">Reference proteome</keyword>
<dbReference type="KEGG" id="mcui:G8O30_15045"/>
<dbReference type="AlphaFoldDB" id="A0A7S8CDU5"/>
<evidence type="ECO:0000313" key="1">
    <source>
        <dbReference type="EMBL" id="QPC48153.1"/>
    </source>
</evidence>
<name>A0A7S8CDU5_9BACI</name>
<organism evidence="1 2">
    <name type="scientific">Mangrovibacillus cuniculi</name>
    <dbReference type="NCBI Taxonomy" id="2593652"/>
    <lineage>
        <taxon>Bacteria</taxon>
        <taxon>Bacillati</taxon>
        <taxon>Bacillota</taxon>
        <taxon>Bacilli</taxon>
        <taxon>Bacillales</taxon>
        <taxon>Bacillaceae</taxon>
        <taxon>Mangrovibacillus</taxon>
    </lineage>
</organism>
<evidence type="ECO:0000313" key="2">
    <source>
        <dbReference type="Proteomes" id="UP000593626"/>
    </source>
</evidence>
<gene>
    <name evidence="1" type="ORF">G8O30_15045</name>
</gene>
<accession>A0A7S8CDU5</accession>
<evidence type="ECO:0008006" key="3">
    <source>
        <dbReference type="Google" id="ProtNLM"/>
    </source>
</evidence>
<dbReference type="Proteomes" id="UP000593626">
    <property type="component" value="Chromosome"/>
</dbReference>
<proteinExistence type="predicted"/>
<sequence>MLKVYTNLLLLFIILFGCTPVIPETSYDISDDLAKSFLQEHGYNIIRYEGNKKMKMTRDFIEEHEVQLSWQLLREDPLSLIDKEINMQVFQVTDHVLDMLSEYDKTKIEVWIVDGEIVGGTSKPITDIGGNLIEVAHQYTIYGERIGYKVKNGTIVNGLLRNL</sequence>